<evidence type="ECO:0000313" key="2">
    <source>
        <dbReference type="Proteomes" id="UP000008672"/>
    </source>
</evidence>
<dbReference type="InParanoid" id="H3AIC1"/>
<reference evidence="1" key="3">
    <citation type="submission" date="2025-09" db="UniProtKB">
        <authorList>
            <consortium name="Ensembl"/>
        </authorList>
    </citation>
    <scope>IDENTIFICATION</scope>
</reference>
<dbReference type="Ensembl" id="ENSLACT00000009463.1">
    <property type="protein sequence ID" value="ENSLACP00000009392.1"/>
    <property type="gene ID" value="ENSLACG00000008283.1"/>
</dbReference>
<name>H3AIC1_LATCH</name>
<sequence>AMKSFKILKAFSRFPPKVINPDNLKSWVLEKAAEFINSLSFIISYFLKPENNK</sequence>
<dbReference type="Proteomes" id="UP000008672">
    <property type="component" value="Unassembled WGS sequence"/>
</dbReference>
<protein>
    <submittedName>
        <fullName evidence="1">Uncharacterized protein</fullName>
    </submittedName>
</protein>
<dbReference type="EMBL" id="AFYH01059026">
    <property type="status" value="NOT_ANNOTATED_CDS"/>
    <property type="molecule type" value="Genomic_DNA"/>
</dbReference>
<organism evidence="1 2">
    <name type="scientific">Latimeria chalumnae</name>
    <name type="common">Coelacanth</name>
    <dbReference type="NCBI Taxonomy" id="7897"/>
    <lineage>
        <taxon>Eukaryota</taxon>
        <taxon>Metazoa</taxon>
        <taxon>Chordata</taxon>
        <taxon>Craniata</taxon>
        <taxon>Vertebrata</taxon>
        <taxon>Euteleostomi</taxon>
        <taxon>Coelacanthiformes</taxon>
        <taxon>Coelacanthidae</taxon>
        <taxon>Latimeria</taxon>
    </lineage>
</organism>
<proteinExistence type="predicted"/>
<dbReference type="AlphaFoldDB" id="H3AIC1"/>
<reference evidence="2" key="1">
    <citation type="submission" date="2011-08" db="EMBL/GenBank/DDBJ databases">
        <title>The draft genome of Latimeria chalumnae.</title>
        <authorList>
            <person name="Di Palma F."/>
            <person name="Alfoldi J."/>
            <person name="Johnson J."/>
            <person name="Berlin A."/>
            <person name="Gnerre S."/>
            <person name="Jaffe D."/>
            <person name="MacCallum I."/>
            <person name="Young S."/>
            <person name="Walker B.J."/>
            <person name="Lander E."/>
            <person name="Lindblad-Toh K."/>
        </authorList>
    </citation>
    <scope>NUCLEOTIDE SEQUENCE [LARGE SCALE GENOMIC DNA]</scope>
    <source>
        <strain evidence="2">Wild caught</strain>
    </source>
</reference>
<dbReference type="HOGENOM" id="CLU_3073959_0_0_1"/>
<evidence type="ECO:0000313" key="1">
    <source>
        <dbReference type="Ensembl" id="ENSLACP00000009392.1"/>
    </source>
</evidence>
<accession>H3AIC1</accession>
<reference evidence="1" key="2">
    <citation type="submission" date="2025-08" db="UniProtKB">
        <authorList>
            <consortium name="Ensembl"/>
        </authorList>
    </citation>
    <scope>IDENTIFICATION</scope>
</reference>
<keyword evidence="2" id="KW-1185">Reference proteome</keyword>